<dbReference type="AlphaFoldDB" id="A0A017STX0"/>
<sequence>MALGLLATACGPSVEDLCEILDDDCEDMPYEACVDDGERLESRAESSGCEEPFEAYLDCIDDETCEWNSRCAYERDALVACTGESAW</sequence>
<name>A0A017STX0_9BACT</name>
<organism evidence="2 3">
    <name type="scientific">Chondromyces apiculatus DSM 436</name>
    <dbReference type="NCBI Taxonomy" id="1192034"/>
    <lineage>
        <taxon>Bacteria</taxon>
        <taxon>Pseudomonadati</taxon>
        <taxon>Myxococcota</taxon>
        <taxon>Polyangia</taxon>
        <taxon>Polyangiales</taxon>
        <taxon>Polyangiaceae</taxon>
        <taxon>Chondromyces</taxon>
    </lineage>
</organism>
<dbReference type="STRING" id="1192034.CAP_0840"/>
<reference evidence="2 3" key="1">
    <citation type="submission" date="2013-05" db="EMBL/GenBank/DDBJ databases">
        <title>Genome assembly of Chondromyces apiculatus DSM 436.</title>
        <authorList>
            <person name="Sharma G."/>
            <person name="Khatri I."/>
            <person name="Kaur C."/>
            <person name="Mayilraj S."/>
            <person name="Subramanian S."/>
        </authorList>
    </citation>
    <scope>NUCLEOTIDE SEQUENCE [LARGE SCALE GENOMIC DNA]</scope>
    <source>
        <strain evidence="2 3">DSM 436</strain>
    </source>
</reference>
<keyword evidence="3" id="KW-1185">Reference proteome</keyword>
<comment type="caution">
    <text evidence="2">The sequence shown here is derived from an EMBL/GenBank/DDBJ whole genome shotgun (WGS) entry which is preliminary data.</text>
</comment>
<gene>
    <name evidence="2" type="ORF">CAP_0840</name>
</gene>
<evidence type="ECO:0000313" key="3">
    <source>
        <dbReference type="Proteomes" id="UP000019678"/>
    </source>
</evidence>
<dbReference type="EMBL" id="ASRX01000111">
    <property type="protein sequence ID" value="EYF00433.1"/>
    <property type="molecule type" value="Genomic_DNA"/>
</dbReference>
<evidence type="ECO:0000259" key="1">
    <source>
        <dbReference type="Pfam" id="PF16860"/>
    </source>
</evidence>
<proteinExistence type="predicted"/>
<feature type="domain" description="IMS import disulfide relay-system CHCH-CHCH-like Cx9C" evidence="1">
    <location>
        <begin position="48"/>
        <end position="84"/>
    </location>
</feature>
<dbReference type="Proteomes" id="UP000019678">
    <property type="component" value="Unassembled WGS sequence"/>
</dbReference>
<accession>A0A017STX0</accession>
<evidence type="ECO:0000313" key="2">
    <source>
        <dbReference type="EMBL" id="EYF00433.1"/>
    </source>
</evidence>
<dbReference type="Gene3D" id="1.10.287.2900">
    <property type="match status" value="1"/>
</dbReference>
<dbReference type="RefSeq" id="WP_044251357.1">
    <property type="nucleotide sequence ID" value="NZ_ASRX01000111.1"/>
</dbReference>
<dbReference type="InterPro" id="IPR031731">
    <property type="entry name" value="CX9C"/>
</dbReference>
<protein>
    <recommendedName>
        <fullName evidence="1">IMS import disulfide relay-system CHCH-CHCH-like Cx9C domain-containing protein</fullName>
    </recommendedName>
</protein>
<dbReference type="Pfam" id="PF16860">
    <property type="entry name" value="CX9C"/>
    <property type="match status" value="1"/>
</dbReference>